<evidence type="ECO:0000313" key="2">
    <source>
        <dbReference type="EMBL" id="BCN29870.1"/>
    </source>
</evidence>
<reference evidence="2 3" key="1">
    <citation type="submission" date="2020-11" db="EMBL/GenBank/DDBJ databases">
        <title>Draft genome sequencing of a Lachnospiraceae strain isolated from anoxic soil subjected to BSD treatment.</title>
        <authorList>
            <person name="Uek A."/>
            <person name="Tonouchi A."/>
        </authorList>
    </citation>
    <scope>NUCLEOTIDE SEQUENCE [LARGE SCALE GENOMIC DNA]</scope>
    <source>
        <strain evidence="2 3">TB5</strain>
    </source>
</reference>
<dbReference type="EMBL" id="AP024169">
    <property type="protein sequence ID" value="BCN29870.1"/>
    <property type="molecule type" value="Genomic_DNA"/>
</dbReference>
<dbReference type="KEGG" id="ahb:bsdtb5_11650"/>
<dbReference type="AlphaFoldDB" id="A0A7R7EJJ5"/>
<organism evidence="2 3">
    <name type="scientific">Anaeromicropila herbilytica</name>
    <dbReference type="NCBI Taxonomy" id="2785025"/>
    <lineage>
        <taxon>Bacteria</taxon>
        <taxon>Bacillati</taxon>
        <taxon>Bacillota</taxon>
        <taxon>Clostridia</taxon>
        <taxon>Lachnospirales</taxon>
        <taxon>Lachnospiraceae</taxon>
        <taxon>Anaeromicropila</taxon>
    </lineage>
</organism>
<keyword evidence="3" id="KW-1185">Reference proteome</keyword>
<proteinExistence type="predicted"/>
<protein>
    <submittedName>
        <fullName evidence="2">Uncharacterized protein</fullName>
    </submittedName>
</protein>
<name>A0A7R7EJJ5_9FIRM</name>
<keyword evidence="1" id="KW-0472">Membrane</keyword>
<feature type="transmembrane region" description="Helical" evidence="1">
    <location>
        <begin position="57"/>
        <end position="77"/>
    </location>
</feature>
<accession>A0A7R7EJJ5</accession>
<keyword evidence="1" id="KW-1133">Transmembrane helix</keyword>
<dbReference type="Proteomes" id="UP000595897">
    <property type="component" value="Chromosome"/>
</dbReference>
<dbReference type="RefSeq" id="WP_271715125.1">
    <property type="nucleotide sequence ID" value="NZ_AP024169.1"/>
</dbReference>
<keyword evidence="1" id="KW-0812">Transmembrane</keyword>
<evidence type="ECO:0000256" key="1">
    <source>
        <dbReference type="SAM" id="Phobius"/>
    </source>
</evidence>
<gene>
    <name evidence="2" type="ORF">bsdtb5_11650</name>
</gene>
<feature type="transmembrane region" description="Helical" evidence="1">
    <location>
        <begin position="12"/>
        <end position="30"/>
    </location>
</feature>
<feature type="transmembrane region" description="Helical" evidence="1">
    <location>
        <begin position="122"/>
        <end position="142"/>
    </location>
</feature>
<sequence length="150" mass="18173">MRNIFWDRCCNIIAAIFFIYLLWRGFYGIFDDVKYMIYAIFYMRDNQTSFTSFDFDIFYSLGSYCFIFGITFAIPILRKMYRAFPWLYPITLTILLDYVIIALGYMILSYGYQIINVSRNKMFFIIMIVQLVVCRVSMCIYFKFKPIRHI</sequence>
<feature type="transmembrane region" description="Helical" evidence="1">
    <location>
        <begin position="86"/>
        <end position="110"/>
    </location>
</feature>
<evidence type="ECO:0000313" key="3">
    <source>
        <dbReference type="Proteomes" id="UP000595897"/>
    </source>
</evidence>